<name>A0A2T7UA14_9BURK</name>
<feature type="region of interest" description="Disordered" evidence="1">
    <location>
        <begin position="44"/>
        <end position="63"/>
    </location>
</feature>
<sequence length="63" mass="7199">MLGRAHMTRCYPEQVGLIDDTLLGRERCYHQMWQSLLQSQREHPALKFGGSVNEGPEGQSQQV</sequence>
<dbReference type="Proteomes" id="UP000037507">
    <property type="component" value="Unassembled WGS sequence"/>
</dbReference>
<comment type="caution">
    <text evidence="2">The sequence shown here is derived from an EMBL/GenBank/DDBJ whole genome shotgun (WGS) entry which is preliminary data.</text>
</comment>
<keyword evidence="3" id="KW-1185">Reference proteome</keyword>
<dbReference type="STRING" id="1293045.H663_06235"/>
<accession>A0A2T7UA14</accession>
<evidence type="ECO:0000313" key="2">
    <source>
        <dbReference type="EMBL" id="PVE41546.1"/>
    </source>
</evidence>
<protein>
    <submittedName>
        <fullName evidence="2">Uncharacterized protein</fullName>
    </submittedName>
</protein>
<evidence type="ECO:0000256" key="1">
    <source>
        <dbReference type="SAM" id="MobiDB-lite"/>
    </source>
</evidence>
<reference evidence="2" key="1">
    <citation type="submission" date="2017-04" db="EMBL/GenBank/DDBJ databases">
        <title>Unexpected and diverse lifestyles within the genus Limnohabitans.</title>
        <authorList>
            <person name="Kasalicky V."/>
            <person name="Mehrshad M."/>
            <person name="Andrei S.-A."/>
            <person name="Salcher M."/>
            <person name="Kratochvilova H."/>
            <person name="Simek K."/>
            <person name="Ghai R."/>
        </authorList>
    </citation>
    <scope>NUCLEOTIDE SEQUENCE [LARGE SCALE GENOMIC DNA]</scope>
    <source>
        <strain evidence="2">II-D5</strain>
    </source>
</reference>
<dbReference type="AlphaFoldDB" id="A0A2T7UA14"/>
<proteinExistence type="predicted"/>
<evidence type="ECO:0000313" key="3">
    <source>
        <dbReference type="Proteomes" id="UP000037507"/>
    </source>
</evidence>
<dbReference type="EMBL" id="LFYT02000028">
    <property type="protein sequence ID" value="PVE41546.1"/>
    <property type="molecule type" value="Genomic_DNA"/>
</dbReference>
<organism evidence="2 3">
    <name type="scientific">Limnohabitans planktonicus II-D5</name>
    <dbReference type="NCBI Taxonomy" id="1293045"/>
    <lineage>
        <taxon>Bacteria</taxon>
        <taxon>Pseudomonadati</taxon>
        <taxon>Pseudomonadota</taxon>
        <taxon>Betaproteobacteria</taxon>
        <taxon>Burkholderiales</taxon>
        <taxon>Comamonadaceae</taxon>
        <taxon>Limnohabitans</taxon>
    </lineage>
</organism>
<gene>
    <name evidence="2" type="ORF">H663_016840</name>
</gene>